<name>A0A0G0L1D6_9BACT</name>
<keyword evidence="2" id="KW-0808">Transferase</keyword>
<evidence type="ECO:0000313" key="3">
    <source>
        <dbReference type="Proteomes" id="UP000034081"/>
    </source>
</evidence>
<dbReference type="Gene3D" id="3.40.50.2000">
    <property type="entry name" value="Glycogen Phosphorylase B"/>
    <property type="match status" value="3"/>
</dbReference>
<dbReference type="SUPFAM" id="SSF53756">
    <property type="entry name" value="UDP-Glycosyltransferase/glycogen phosphorylase"/>
    <property type="match status" value="1"/>
</dbReference>
<sequence>MKIAVYHSLPQGGARRVMSEQIKGLSRRHKIHLFRIKEDTKKNYNLDKYCEKIIEFKFKYKSSLPYFFKRLSRDYKSFIGLNYLNKTIANKINDGNFDIALVFTDKLIEAPFILRYLKIPNLYYDQEILARVYSKAFSFAEDVSWLKTKYELYTREIMRKIDFNNSSAAKNISTNSYFMKQHIKKVYTKNASVCYPGVNTEVFRKVVNNNKNNILYLGNTDKYSGFDLAKDMLKVIGNQIKIKIEIVSGNDIGDDKTLAKYYSFALLTICPSKIEAFGLKALESMACETPVLAVNEGGYRETVIDGVTGYLLPRDPKAFAEKIIYLYNHPEVVRRMGKAGREHVKKNFTWKKHVDCIEKQLIKIAKSGKNN</sequence>
<dbReference type="PANTHER" id="PTHR45947">
    <property type="entry name" value="SULFOQUINOVOSYL TRANSFERASE SQD2"/>
    <property type="match status" value="1"/>
</dbReference>
<proteinExistence type="predicted"/>
<dbReference type="InterPro" id="IPR001296">
    <property type="entry name" value="Glyco_trans_1"/>
</dbReference>
<reference evidence="2 3" key="1">
    <citation type="journal article" date="2015" name="Nature">
        <title>rRNA introns, odd ribosomes, and small enigmatic genomes across a large radiation of phyla.</title>
        <authorList>
            <person name="Brown C.T."/>
            <person name="Hug L.A."/>
            <person name="Thomas B.C."/>
            <person name="Sharon I."/>
            <person name="Castelle C.J."/>
            <person name="Singh A."/>
            <person name="Wilkins M.J."/>
            <person name="Williams K.H."/>
            <person name="Banfield J.F."/>
        </authorList>
    </citation>
    <scope>NUCLEOTIDE SEQUENCE [LARGE SCALE GENOMIC DNA]</scope>
</reference>
<dbReference type="AlphaFoldDB" id="A0A0G0L1D6"/>
<comment type="caution">
    <text evidence="2">The sequence shown here is derived from an EMBL/GenBank/DDBJ whole genome shotgun (WGS) entry which is preliminary data.</text>
</comment>
<accession>A0A0G0L1D6</accession>
<dbReference type="GO" id="GO:0016757">
    <property type="term" value="F:glycosyltransferase activity"/>
    <property type="evidence" value="ECO:0007669"/>
    <property type="project" value="InterPro"/>
</dbReference>
<dbReference type="Pfam" id="PF00534">
    <property type="entry name" value="Glycos_transf_1"/>
    <property type="match status" value="1"/>
</dbReference>
<dbReference type="InterPro" id="IPR050194">
    <property type="entry name" value="Glycosyltransferase_grp1"/>
</dbReference>
<dbReference type="CDD" id="cd03801">
    <property type="entry name" value="GT4_PimA-like"/>
    <property type="match status" value="1"/>
</dbReference>
<dbReference type="Proteomes" id="UP000034081">
    <property type="component" value="Unassembled WGS sequence"/>
</dbReference>
<dbReference type="PANTHER" id="PTHR45947:SF3">
    <property type="entry name" value="SULFOQUINOVOSYL TRANSFERASE SQD2"/>
    <property type="match status" value="1"/>
</dbReference>
<protein>
    <submittedName>
        <fullName evidence="2">Glycosyl transferase group 1</fullName>
    </submittedName>
</protein>
<dbReference type="STRING" id="1618570.UT08_C0004G0080"/>
<evidence type="ECO:0000259" key="1">
    <source>
        <dbReference type="Pfam" id="PF00534"/>
    </source>
</evidence>
<evidence type="ECO:0000313" key="2">
    <source>
        <dbReference type="EMBL" id="KKQ85768.1"/>
    </source>
</evidence>
<gene>
    <name evidence="2" type="ORF">UT08_C0004G0080</name>
</gene>
<organism evidence="2 3">
    <name type="scientific">Candidatus Woesebacteria bacterium GW2011_GWB1_38_8</name>
    <dbReference type="NCBI Taxonomy" id="1618570"/>
    <lineage>
        <taxon>Bacteria</taxon>
        <taxon>Candidatus Woeseibacteriota</taxon>
    </lineage>
</organism>
<feature type="domain" description="Glycosyl transferase family 1" evidence="1">
    <location>
        <begin position="255"/>
        <end position="342"/>
    </location>
</feature>
<dbReference type="EMBL" id="LBVL01000004">
    <property type="protein sequence ID" value="KKQ85768.1"/>
    <property type="molecule type" value="Genomic_DNA"/>
</dbReference>